<dbReference type="InterPro" id="IPR028978">
    <property type="entry name" value="Chorismate_lyase_/UTRA_dom_sf"/>
</dbReference>
<gene>
    <name evidence="6" type="ORF">SAMN05421512_11280</name>
</gene>
<feature type="region of interest" description="Disordered" evidence="4">
    <location>
        <begin position="267"/>
        <end position="286"/>
    </location>
</feature>
<keyword evidence="7" id="KW-1185">Reference proteome</keyword>
<dbReference type="InterPro" id="IPR036390">
    <property type="entry name" value="WH_DNA-bd_sf"/>
</dbReference>
<feature type="region of interest" description="Disordered" evidence="4">
    <location>
        <begin position="1"/>
        <end position="25"/>
    </location>
</feature>
<dbReference type="Gene3D" id="1.10.10.10">
    <property type="entry name" value="Winged helix-like DNA-binding domain superfamily/Winged helix DNA-binding domain"/>
    <property type="match status" value="1"/>
</dbReference>
<evidence type="ECO:0000256" key="3">
    <source>
        <dbReference type="ARBA" id="ARBA00023163"/>
    </source>
</evidence>
<proteinExistence type="predicted"/>
<dbReference type="SMART" id="SM00345">
    <property type="entry name" value="HTH_GNTR"/>
    <property type="match status" value="1"/>
</dbReference>
<dbReference type="EMBL" id="OBML01000012">
    <property type="protein sequence ID" value="SOC22488.1"/>
    <property type="molecule type" value="Genomic_DNA"/>
</dbReference>
<feature type="domain" description="HTH gntR-type" evidence="5">
    <location>
        <begin position="31"/>
        <end position="99"/>
    </location>
</feature>
<protein>
    <submittedName>
        <fullName evidence="6">Transcriptional regulator, GntR family</fullName>
    </submittedName>
</protein>
<dbReference type="Pfam" id="PF00392">
    <property type="entry name" value="GntR"/>
    <property type="match status" value="1"/>
</dbReference>
<dbReference type="InterPro" id="IPR050679">
    <property type="entry name" value="Bact_HTH_transcr_reg"/>
</dbReference>
<dbReference type="InterPro" id="IPR011663">
    <property type="entry name" value="UTRA"/>
</dbReference>
<evidence type="ECO:0000259" key="5">
    <source>
        <dbReference type="PROSITE" id="PS50949"/>
    </source>
</evidence>
<evidence type="ECO:0000313" key="7">
    <source>
        <dbReference type="Proteomes" id="UP000219331"/>
    </source>
</evidence>
<evidence type="ECO:0000256" key="1">
    <source>
        <dbReference type="ARBA" id="ARBA00023015"/>
    </source>
</evidence>
<dbReference type="SMART" id="SM00866">
    <property type="entry name" value="UTRA"/>
    <property type="match status" value="1"/>
</dbReference>
<keyword evidence="2" id="KW-0238">DNA-binding</keyword>
<feature type="compositionally biased region" description="Low complexity" evidence="4">
    <location>
        <begin position="13"/>
        <end position="24"/>
    </location>
</feature>
<dbReference type="SUPFAM" id="SSF46785">
    <property type="entry name" value="Winged helix' DNA-binding domain"/>
    <property type="match status" value="1"/>
</dbReference>
<dbReference type="AlphaFoldDB" id="A0A285TJK5"/>
<keyword evidence="3" id="KW-0804">Transcription</keyword>
<dbReference type="InterPro" id="IPR036388">
    <property type="entry name" value="WH-like_DNA-bd_sf"/>
</dbReference>
<dbReference type="PROSITE" id="PS50949">
    <property type="entry name" value="HTH_GNTR"/>
    <property type="match status" value="1"/>
</dbReference>
<dbReference type="SUPFAM" id="SSF64288">
    <property type="entry name" value="Chorismate lyase-like"/>
    <property type="match status" value="1"/>
</dbReference>
<dbReference type="GO" id="GO:0003677">
    <property type="term" value="F:DNA binding"/>
    <property type="evidence" value="ECO:0007669"/>
    <property type="project" value="UniProtKB-KW"/>
</dbReference>
<accession>A0A285TJK5</accession>
<dbReference type="PANTHER" id="PTHR44846:SF1">
    <property type="entry name" value="MANNOSYL-D-GLYCERATE TRANSPORT_METABOLISM SYSTEM REPRESSOR MNGR-RELATED"/>
    <property type="match status" value="1"/>
</dbReference>
<dbReference type="CDD" id="cd07377">
    <property type="entry name" value="WHTH_GntR"/>
    <property type="match status" value="1"/>
</dbReference>
<dbReference type="STRING" id="538381.GCA_001696535_00847"/>
<keyword evidence="1" id="KW-0805">Transcription regulation</keyword>
<evidence type="ECO:0000256" key="2">
    <source>
        <dbReference type="ARBA" id="ARBA00023125"/>
    </source>
</evidence>
<name>A0A285TJK5_9HYPH</name>
<organism evidence="6 7">
    <name type="scientific">Stappia indica</name>
    <dbReference type="NCBI Taxonomy" id="538381"/>
    <lineage>
        <taxon>Bacteria</taxon>
        <taxon>Pseudomonadati</taxon>
        <taxon>Pseudomonadota</taxon>
        <taxon>Alphaproteobacteria</taxon>
        <taxon>Hyphomicrobiales</taxon>
        <taxon>Stappiaceae</taxon>
        <taxon>Stappia</taxon>
    </lineage>
</organism>
<evidence type="ECO:0000313" key="6">
    <source>
        <dbReference type="EMBL" id="SOC22488.1"/>
    </source>
</evidence>
<dbReference type="OrthoDB" id="9028214at2"/>
<dbReference type="Gene3D" id="3.40.1410.10">
    <property type="entry name" value="Chorismate lyase-like"/>
    <property type="match status" value="1"/>
</dbReference>
<dbReference type="PANTHER" id="PTHR44846">
    <property type="entry name" value="MANNOSYL-D-GLYCERATE TRANSPORT/METABOLISM SYSTEM REPRESSOR MNGR-RELATED"/>
    <property type="match status" value="1"/>
</dbReference>
<dbReference type="GO" id="GO:0045892">
    <property type="term" value="P:negative regulation of DNA-templated transcription"/>
    <property type="evidence" value="ECO:0007669"/>
    <property type="project" value="TreeGrafter"/>
</dbReference>
<evidence type="ECO:0000256" key="4">
    <source>
        <dbReference type="SAM" id="MobiDB-lite"/>
    </source>
</evidence>
<sequence length="286" mass="30964">MAATKSRNGSDAGGAAAPAPAASALDPNGPVPLYHQLFLILRNRIYGGDLAAGERVPSEQDLTTEFGVSRITAKRALNELADAGLVIRERGRGTRVVNRPPAPAVTSSIEGWLENISLMGQSTTAQVLSFAYPPASEEIAAALEIEPGTEVQRAVRVRRLEGEPMSYLVTYVPADIGRQYERDELNSQPLLNLLERAGVDVASARQTISATVADTEVAEVLSIPAGSPLIEVRRVVRDRMERPVEYIRVLYRPDLYRFEMSMRRVRAESGPRWTTTSSSPVPAGGG</sequence>
<dbReference type="Pfam" id="PF07702">
    <property type="entry name" value="UTRA"/>
    <property type="match status" value="1"/>
</dbReference>
<dbReference type="RefSeq" id="WP_097176116.1">
    <property type="nucleotide sequence ID" value="NZ_OBML01000012.1"/>
</dbReference>
<dbReference type="PRINTS" id="PR00035">
    <property type="entry name" value="HTHGNTR"/>
</dbReference>
<dbReference type="InterPro" id="IPR000524">
    <property type="entry name" value="Tscrpt_reg_HTH_GntR"/>
</dbReference>
<reference evidence="6 7" key="1">
    <citation type="submission" date="2017-08" db="EMBL/GenBank/DDBJ databases">
        <authorList>
            <person name="de Groot N.N."/>
        </authorList>
    </citation>
    <scope>NUCLEOTIDE SEQUENCE [LARGE SCALE GENOMIC DNA]</scope>
    <source>
        <strain evidence="6 7">USBA 352</strain>
    </source>
</reference>
<dbReference type="GO" id="GO:0003700">
    <property type="term" value="F:DNA-binding transcription factor activity"/>
    <property type="evidence" value="ECO:0007669"/>
    <property type="project" value="InterPro"/>
</dbReference>
<dbReference type="Proteomes" id="UP000219331">
    <property type="component" value="Unassembled WGS sequence"/>
</dbReference>